<dbReference type="Pfam" id="PF02310">
    <property type="entry name" value="B12-binding"/>
    <property type="match status" value="1"/>
</dbReference>
<evidence type="ECO:0000256" key="4">
    <source>
        <dbReference type="ARBA" id="ARBA00022723"/>
    </source>
</evidence>
<dbReference type="GO" id="GO:0046491">
    <property type="term" value="P:L-methylmalonyl-CoA metabolic process"/>
    <property type="evidence" value="ECO:0007669"/>
    <property type="project" value="TreeGrafter"/>
</dbReference>
<feature type="domain" description="VOC" evidence="8">
    <location>
        <begin position="144"/>
        <end position="272"/>
    </location>
</feature>
<evidence type="ECO:0000259" key="8">
    <source>
        <dbReference type="PROSITE" id="PS51819"/>
    </source>
</evidence>
<comment type="cofactor">
    <cofactor evidence="1">
        <name>adenosylcob(III)alamin</name>
        <dbReference type="ChEBI" id="CHEBI:18408"/>
    </cofactor>
</comment>
<dbReference type="InterPro" id="IPR017515">
    <property type="entry name" value="MeMalonyl-CoA_epimerase"/>
</dbReference>
<evidence type="ECO:0000256" key="3">
    <source>
        <dbReference type="ARBA" id="ARBA00022628"/>
    </source>
</evidence>
<keyword evidence="3" id="KW-0846">Cobalamin</keyword>
<keyword evidence="4" id="KW-0479">Metal-binding</keyword>
<evidence type="ECO:0000313" key="9">
    <source>
        <dbReference type="EMBL" id="QKS70988.1"/>
    </source>
</evidence>
<proteinExistence type="inferred from homology"/>
<evidence type="ECO:0000313" key="10">
    <source>
        <dbReference type="Proteomes" id="UP000318138"/>
    </source>
</evidence>
<evidence type="ECO:0000256" key="2">
    <source>
        <dbReference type="ARBA" id="ARBA00009308"/>
    </source>
</evidence>
<dbReference type="PROSITE" id="PS51819">
    <property type="entry name" value="VOC"/>
    <property type="match status" value="1"/>
</dbReference>
<dbReference type="InterPro" id="IPR029068">
    <property type="entry name" value="Glyas_Bleomycin-R_OHBP_Dase"/>
</dbReference>
<dbReference type="InterPro" id="IPR006159">
    <property type="entry name" value="Acid_CoA_mut_C"/>
</dbReference>
<dbReference type="Gene3D" id="3.40.50.280">
    <property type="entry name" value="Cobalamin-binding domain"/>
    <property type="match status" value="1"/>
</dbReference>
<feature type="domain" description="B12-binding" evidence="7">
    <location>
        <begin position="3"/>
        <end position="135"/>
    </location>
</feature>
<comment type="similarity">
    <text evidence="2">Belongs to the methylmalonyl-CoA epimerase family.</text>
</comment>
<dbReference type="PANTHER" id="PTHR43048">
    <property type="entry name" value="METHYLMALONYL-COA EPIMERASE"/>
    <property type="match status" value="1"/>
</dbReference>
<protein>
    <submittedName>
        <fullName evidence="9">Methylmalonyl-CoA epimerase</fullName>
        <ecNumber evidence="9">5.1.99.1</ecNumber>
    </submittedName>
</protein>
<keyword evidence="10" id="KW-1185">Reference proteome</keyword>
<dbReference type="EC" id="5.1.99.1" evidence="9"/>
<dbReference type="CDD" id="cd02071">
    <property type="entry name" value="MM_CoA_mut_B12_BD"/>
    <property type="match status" value="1"/>
</dbReference>
<dbReference type="GO" id="GO:0046872">
    <property type="term" value="F:metal ion binding"/>
    <property type="evidence" value="ECO:0007669"/>
    <property type="project" value="UniProtKB-KW"/>
</dbReference>
<evidence type="ECO:0000259" key="7">
    <source>
        <dbReference type="PROSITE" id="PS51332"/>
    </source>
</evidence>
<dbReference type="GO" id="GO:0031419">
    <property type="term" value="F:cobalamin binding"/>
    <property type="evidence" value="ECO:0007669"/>
    <property type="project" value="UniProtKB-KW"/>
</dbReference>
<dbReference type="Pfam" id="PF13669">
    <property type="entry name" value="Glyoxalase_4"/>
    <property type="match status" value="1"/>
</dbReference>
<dbReference type="CDD" id="cd07249">
    <property type="entry name" value="MMCE"/>
    <property type="match status" value="1"/>
</dbReference>
<dbReference type="InterPro" id="IPR036724">
    <property type="entry name" value="Cobalamin-bd_sf"/>
</dbReference>
<dbReference type="Proteomes" id="UP000318138">
    <property type="component" value="Chromosome"/>
</dbReference>
<dbReference type="Gene3D" id="3.10.180.10">
    <property type="entry name" value="2,3-Dihydroxybiphenyl 1,2-Dioxygenase, domain 1"/>
    <property type="match status" value="1"/>
</dbReference>
<dbReference type="AlphaFoldDB" id="A0A859FDR9"/>
<dbReference type="NCBIfam" id="TIGR00640">
    <property type="entry name" value="acid_CoA_mut_C"/>
    <property type="match status" value="1"/>
</dbReference>
<dbReference type="InterPro" id="IPR051785">
    <property type="entry name" value="MMCE/EMCE_epimerase"/>
</dbReference>
<dbReference type="InterPro" id="IPR037523">
    <property type="entry name" value="VOC_core"/>
</dbReference>
<keyword evidence="5 9" id="KW-0413">Isomerase</keyword>
<dbReference type="InterPro" id="IPR006158">
    <property type="entry name" value="Cobalamin-bd"/>
</dbReference>
<dbReference type="GO" id="GO:0004493">
    <property type="term" value="F:methylmalonyl-CoA epimerase activity"/>
    <property type="evidence" value="ECO:0007669"/>
    <property type="project" value="UniProtKB-EC"/>
</dbReference>
<reference evidence="10" key="1">
    <citation type="submission" date="2019-07" db="EMBL/GenBank/DDBJ databases">
        <title>Bacillus alkalisoli sp. nov. isolated from saline soil.</title>
        <authorList>
            <person name="Sun J.-Q."/>
            <person name="Xu L."/>
        </authorList>
    </citation>
    <scope>NUCLEOTIDE SEQUENCE [LARGE SCALE GENOMIC DNA]</scope>
    <source>
        <strain evidence="10">M4U3P1</strain>
    </source>
</reference>
<organism evidence="9 10">
    <name type="scientific">Paenalkalicoccus suaedae</name>
    <dbReference type="NCBI Taxonomy" id="2592382"/>
    <lineage>
        <taxon>Bacteria</taxon>
        <taxon>Bacillati</taxon>
        <taxon>Bacillota</taxon>
        <taxon>Bacilli</taxon>
        <taxon>Bacillales</taxon>
        <taxon>Bacillaceae</taxon>
        <taxon>Paenalkalicoccus</taxon>
    </lineage>
</organism>
<dbReference type="RefSeq" id="WP_176009025.1">
    <property type="nucleotide sequence ID" value="NZ_CP041372.2"/>
</dbReference>
<name>A0A859FDR9_9BACI</name>
<dbReference type="SUPFAM" id="SSF52242">
    <property type="entry name" value="Cobalamin (vitamin B12)-binding domain"/>
    <property type="match status" value="1"/>
</dbReference>
<dbReference type="EMBL" id="CP041372">
    <property type="protein sequence ID" value="QKS70988.1"/>
    <property type="molecule type" value="Genomic_DNA"/>
</dbReference>
<evidence type="ECO:0000256" key="1">
    <source>
        <dbReference type="ARBA" id="ARBA00001922"/>
    </source>
</evidence>
<dbReference type="SUPFAM" id="SSF54593">
    <property type="entry name" value="Glyoxalase/Bleomycin resistance protein/Dihydroxybiphenyl dioxygenase"/>
    <property type="match status" value="1"/>
</dbReference>
<evidence type="ECO:0000256" key="6">
    <source>
        <dbReference type="ARBA" id="ARBA00023285"/>
    </source>
</evidence>
<dbReference type="PANTHER" id="PTHR43048:SF3">
    <property type="entry name" value="METHYLMALONYL-COA EPIMERASE, MITOCHONDRIAL"/>
    <property type="match status" value="1"/>
</dbReference>
<keyword evidence="6" id="KW-0170">Cobalt</keyword>
<accession>A0A859FDR9</accession>
<gene>
    <name evidence="9" type="primary">mce</name>
    <name evidence="9" type="ORF">FLK61_30170</name>
</gene>
<evidence type="ECO:0000256" key="5">
    <source>
        <dbReference type="ARBA" id="ARBA00023235"/>
    </source>
</evidence>
<sequence>MDKIRVLIAKPGLDGHDRGALVISQALRDAGMEVIYTGLRQSPAQIVQAAIQEDVDVIGLSSLSGAHNVLFPQVIAKLKEQGADDILLIGGGVIPQEDIIQLEQDGIAKIFTPGTSTKLIASYITREIQERRGKEVAPKLAPKGVDHIGIATYSIEETAAFYLNHFALAVEKIVEVPSQGVRVAFIPLSNVTLELLEPLDESSPIHSFLTKRGQGVHHLALQVYSIESRLKELEEEGVKLIDKEPKPGASGHPIAFLHPSTTQGTLIELIERGEGD</sequence>
<dbReference type="PROSITE" id="PS51332">
    <property type="entry name" value="B12_BINDING"/>
    <property type="match status" value="1"/>
</dbReference>
<dbReference type="NCBIfam" id="TIGR03081">
    <property type="entry name" value="metmalonyl_epim"/>
    <property type="match status" value="1"/>
</dbReference>
<dbReference type="KEGG" id="psua:FLK61_30170"/>